<dbReference type="InterPro" id="IPR029058">
    <property type="entry name" value="AB_hydrolase_fold"/>
</dbReference>
<proteinExistence type="predicted"/>
<dbReference type="EMBL" id="WVTA01000008">
    <property type="protein sequence ID" value="KAK3208161.1"/>
    <property type="molecule type" value="Genomic_DNA"/>
</dbReference>
<dbReference type="GO" id="GO:0016020">
    <property type="term" value="C:membrane"/>
    <property type="evidence" value="ECO:0007669"/>
    <property type="project" value="TreeGrafter"/>
</dbReference>
<comment type="caution">
    <text evidence="3">The sequence shown here is derived from an EMBL/GenBank/DDBJ whole genome shotgun (WGS) entry which is preliminary data.</text>
</comment>
<dbReference type="Gene3D" id="3.40.50.1820">
    <property type="entry name" value="alpha/beta hydrolase"/>
    <property type="match status" value="1"/>
</dbReference>
<dbReference type="InterPro" id="IPR050266">
    <property type="entry name" value="AB_hydrolase_sf"/>
</dbReference>
<organism evidence="3 4">
    <name type="scientific">Pseudopithomyces chartarum</name>
    <dbReference type="NCBI Taxonomy" id="1892770"/>
    <lineage>
        <taxon>Eukaryota</taxon>
        <taxon>Fungi</taxon>
        <taxon>Dikarya</taxon>
        <taxon>Ascomycota</taxon>
        <taxon>Pezizomycotina</taxon>
        <taxon>Dothideomycetes</taxon>
        <taxon>Pleosporomycetidae</taxon>
        <taxon>Pleosporales</taxon>
        <taxon>Massarineae</taxon>
        <taxon>Didymosphaeriaceae</taxon>
        <taxon>Pseudopithomyces</taxon>
    </lineage>
</organism>
<dbReference type="InterPro" id="IPR000073">
    <property type="entry name" value="AB_hydrolase_1"/>
</dbReference>
<name>A0AAN6RG38_9PLEO</name>
<dbReference type="GO" id="GO:0046464">
    <property type="term" value="P:acylglycerol catabolic process"/>
    <property type="evidence" value="ECO:0007669"/>
    <property type="project" value="TreeGrafter"/>
</dbReference>
<feature type="region of interest" description="Disordered" evidence="1">
    <location>
        <begin position="1"/>
        <end position="22"/>
    </location>
</feature>
<dbReference type="GO" id="GO:0047372">
    <property type="term" value="F:monoacylglycerol lipase activity"/>
    <property type="evidence" value="ECO:0007669"/>
    <property type="project" value="TreeGrafter"/>
</dbReference>
<dbReference type="SUPFAM" id="SSF53474">
    <property type="entry name" value="alpha/beta-Hydrolases"/>
    <property type="match status" value="1"/>
</dbReference>
<dbReference type="InterPro" id="IPR022742">
    <property type="entry name" value="Hydrolase_4"/>
</dbReference>
<gene>
    <name evidence="3" type="ORF">GRF29_96g1600386</name>
</gene>
<reference evidence="3 4" key="1">
    <citation type="submission" date="2021-02" db="EMBL/GenBank/DDBJ databases">
        <title>Genome assembly of Pseudopithomyces chartarum.</title>
        <authorList>
            <person name="Jauregui R."/>
            <person name="Singh J."/>
            <person name="Voisey C."/>
        </authorList>
    </citation>
    <scope>NUCLEOTIDE SEQUENCE [LARGE SCALE GENOMIC DNA]</scope>
    <source>
        <strain evidence="3 4">AGR01</strain>
    </source>
</reference>
<evidence type="ECO:0000256" key="1">
    <source>
        <dbReference type="SAM" id="MobiDB-lite"/>
    </source>
</evidence>
<protein>
    <recommendedName>
        <fullName evidence="2">Serine aminopeptidase S33 domain-containing protein</fullName>
    </recommendedName>
</protein>
<evidence type="ECO:0000313" key="3">
    <source>
        <dbReference type="EMBL" id="KAK3208161.1"/>
    </source>
</evidence>
<feature type="domain" description="Serine aminopeptidase S33" evidence="2">
    <location>
        <begin position="53"/>
        <end position="274"/>
    </location>
</feature>
<dbReference type="Proteomes" id="UP001280581">
    <property type="component" value="Unassembled WGS sequence"/>
</dbReference>
<dbReference type="PANTHER" id="PTHR43798:SF5">
    <property type="entry name" value="MONOACYLGLYCEROL LIPASE ABHD6"/>
    <property type="match status" value="1"/>
</dbReference>
<accession>A0AAN6RG38</accession>
<keyword evidence="4" id="KW-1185">Reference proteome</keyword>
<dbReference type="PANTHER" id="PTHR43798">
    <property type="entry name" value="MONOACYLGLYCEROL LIPASE"/>
    <property type="match status" value="1"/>
</dbReference>
<evidence type="ECO:0000259" key="2">
    <source>
        <dbReference type="Pfam" id="PF12146"/>
    </source>
</evidence>
<dbReference type="Pfam" id="PF12146">
    <property type="entry name" value="Hydrolase_4"/>
    <property type="match status" value="1"/>
</dbReference>
<sequence>MSQATSSERVSEAALASQRTSRNNNTVRCSTMPFLQVGYKKIHYTDLKPEKDDARETFIFMHGLGSSQDYYHAVASGLQAHNFRCITFDTTGAGRSPYTQIEQSIQSLADDVVGILDVLGVSKAIIVGHSMGGIVAAHLAAERSDRFVAAVLIGPVYPNPSVVPVFEKRIQTVETEGMEPMANTIPNAAVGSQTSPVVKSFIRELLLGQEPAGYCSNCRVIVNAKPPDYSKIAVPVLILAGDEDKSAPLEGCQKMFEEIGTGEKKLEIMKGVGHWHALEAFEQVGQHILSFYHDIQ</sequence>
<dbReference type="PRINTS" id="PR00111">
    <property type="entry name" value="ABHYDROLASE"/>
</dbReference>
<dbReference type="AlphaFoldDB" id="A0AAN6RG38"/>
<evidence type="ECO:0000313" key="4">
    <source>
        <dbReference type="Proteomes" id="UP001280581"/>
    </source>
</evidence>